<organism evidence="1 2">
    <name type="scientific">Anaplasma phagocytophilum (strain HZ)</name>
    <dbReference type="NCBI Taxonomy" id="212042"/>
    <lineage>
        <taxon>Bacteria</taxon>
        <taxon>Pseudomonadati</taxon>
        <taxon>Pseudomonadota</taxon>
        <taxon>Alphaproteobacteria</taxon>
        <taxon>Rickettsiales</taxon>
        <taxon>Anaplasmataceae</taxon>
        <taxon>Anaplasma</taxon>
        <taxon>phagocytophilum group</taxon>
    </lineage>
</organism>
<name>Q2GJW0_ANAPZ</name>
<dbReference type="PaxDb" id="212042-APH_0762"/>
<dbReference type="KEGG" id="aph:APH_0762"/>
<evidence type="ECO:0000313" key="1">
    <source>
        <dbReference type="EMBL" id="ABD44470.1"/>
    </source>
</evidence>
<dbReference type="EMBL" id="CP000235">
    <property type="protein sequence ID" value="ABD44470.1"/>
    <property type="molecule type" value="Genomic_DNA"/>
</dbReference>
<gene>
    <name evidence="1" type="ordered locus">APH_0762</name>
</gene>
<reference evidence="1 2" key="1">
    <citation type="journal article" date="2006" name="PLoS Genet.">
        <title>Comparative genomics of emerging human ehrlichiosis agents.</title>
        <authorList>
            <person name="Dunning Hotopp J.C."/>
            <person name="Lin M."/>
            <person name="Madupu R."/>
            <person name="Crabtree J."/>
            <person name="Angiuoli S.V."/>
            <person name="Eisen J.A."/>
            <person name="Seshadri R."/>
            <person name="Ren Q."/>
            <person name="Wu M."/>
            <person name="Utterback T.R."/>
            <person name="Smith S."/>
            <person name="Lewis M."/>
            <person name="Khouri H."/>
            <person name="Zhang C."/>
            <person name="Niu H."/>
            <person name="Lin Q."/>
            <person name="Ohashi N."/>
            <person name="Zhi N."/>
            <person name="Nelson W."/>
            <person name="Brinkac L.M."/>
            <person name="Dodson R.J."/>
            <person name="Rosovitz M.J."/>
            <person name="Sundaram J."/>
            <person name="Daugherty S.C."/>
            <person name="Davidsen T."/>
            <person name="Durkin A.S."/>
            <person name="Gwinn M."/>
            <person name="Haft D.H."/>
            <person name="Selengut J.D."/>
            <person name="Sullivan S.A."/>
            <person name="Zafar N."/>
            <person name="Zhou L."/>
            <person name="Benahmed F."/>
            <person name="Forberger H."/>
            <person name="Halpin R."/>
            <person name="Mulligan S."/>
            <person name="Robinson J."/>
            <person name="White O."/>
            <person name="Rikihisa Y."/>
            <person name="Tettelin H."/>
        </authorList>
    </citation>
    <scope>NUCLEOTIDE SEQUENCE [LARGE SCALE GENOMIC DNA]</scope>
    <source>
        <strain evidence="1 2">HZ</strain>
    </source>
</reference>
<dbReference type="GeneID" id="92748455"/>
<proteinExistence type="predicted"/>
<protein>
    <submittedName>
        <fullName evidence="1">Uncharacterized protein</fullName>
    </submittedName>
</protein>
<sequence>MENSFPRHLCESGDMKHLGKGYFESVKIFARECNTSLMLEEALSEDLLRLLHL</sequence>
<accession>Q2GJW0</accession>
<dbReference type="RefSeq" id="WP_011450862.1">
    <property type="nucleotide sequence ID" value="NC_007797.1"/>
</dbReference>
<dbReference type="EnsemblBacteria" id="ABD44470">
    <property type="protein sequence ID" value="ABD44470"/>
    <property type="gene ID" value="APH_0762"/>
</dbReference>
<dbReference type="HOGENOM" id="CLU_3057942_0_0_5"/>
<dbReference type="Proteomes" id="UP000001943">
    <property type="component" value="Chromosome"/>
</dbReference>
<dbReference type="AlphaFoldDB" id="Q2GJW0"/>
<evidence type="ECO:0000313" key="2">
    <source>
        <dbReference type="Proteomes" id="UP000001943"/>
    </source>
</evidence>
<keyword evidence="2" id="KW-1185">Reference proteome</keyword>